<accession>A0A7J8AY12</accession>
<feature type="region of interest" description="Disordered" evidence="1">
    <location>
        <begin position="79"/>
        <end position="107"/>
    </location>
</feature>
<gene>
    <name evidence="2" type="ORF">mRhiFer1_018836</name>
</gene>
<evidence type="ECO:0000313" key="3">
    <source>
        <dbReference type="Proteomes" id="UP000585614"/>
    </source>
</evidence>
<dbReference type="AlphaFoldDB" id="A0A7J8AY12"/>
<feature type="compositionally biased region" description="Basic and acidic residues" evidence="1">
    <location>
        <begin position="96"/>
        <end position="107"/>
    </location>
</feature>
<evidence type="ECO:0000313" key="2">
    <source>
        <dbReference type="EMBL" id="KAF6391095.1"/>
    </source>
</evidence>
<reference evidence="2 3" key="1">
    <citation type="journal article" date="2020" name="Nature">
        <title>Six reference-quality genomes reveal evolution of bat adaptations.</title>
        <authorList>
            <person name="Jebb D."/>
            <person name="Huang Z."/>
            <person name="Pippel M."/>
            <person name="Hughes G.M."/>
            <person name="Lavrichenko K."/>
            <person name="Devanna P."/>
            <person name="Winkler S."/>
            <person name="Jermiin L.S."/>
            <person name="Skirmuntt E.C."/>
            <person name="Katzourakis A."/>
            <person name="Burkitt-Gray L."/>
            <person name="Ray D.A."/>
            <person name="Sullivan K.A.M."/>
            <person name="Roscito J.G."/>
            <person name="Kirilenko B.M."/>
            <person name="Davalos L.M."/>
            <person name="Corthals A.P."/>
            <person name="Power M.L."/>
            <person name="Jones G."/>
            <person name="Ransome R.D."/>
            <person name="Dechmann D.K.N."/>
            <person name="Locatelli A.G."/>
            <person name="Puechmaille S.J."/>
            <person name="Fedrigo O."/>
            <person name="Jarvis E.D."/>
            <person name="Hiller M."/>
            <person name="Vernes S.C."/>
            <person name="Myers E.W."/>
            <person name="Teeling E.C."/>
        </authorList>
    </citation>
    <scope>NUCLEOTIDE SEQUENCE [LARGE SCALE GENOMIC DNA]</scope>
    <source>
        <strain evidence="2">MRhiFer1</strain>
        <tissue evidence="2">Lung</tissue>
    </source>
</reference>
<comment type="caution">
    <text evidence="2">The sequence shown here is derived from an EMBL/GenBank/DDBJ whole genome shotgun (WGS) entry which is preliminary data.</text>
</comment>
<proteinExistence type="predicted"/>
<organism evidence="2 3">
    <name type="scientific">Rhinolophus ferrumequinum</name>
    <name type="common">Greater horseshoe bat</name>
    <dbReference type="NCBI Taxonomy" id="59479"/>
    <lineage>
        <taxon>Eukaryota</taxon>
        <taxon>Metazoa</taxon>
        <taxon>Chordata</taxon>
        <taxon>Craniata</taxon>
        <taxon>Vertebrata</taxon>
        <taxon>Euteleostomi</taxon>
        <taxon>Mammalia</taxon>
        <taxon>Eutheria</taxon>
        <taxon>Laurasiatheria</taxon>
        <taxon>Chiroptera</taxon>
        <taxon>Yinpterochiroptera</taxon>
        <taxon>Rhinolophoidea</taxon>
        <taxon>Rhinolophidae</taxon>
        <taxon>Rhinolophinae</taxon>
        <taxon>Rhinolophus</taxon>
    </lineage>
</organism>
<name>A0A7J8AY12_RHIFE</name>
<dbReference type="Proteomes" id="UP000585614">
    <property type="component" value="Unassembled WGS sequence"/>
</dbReference>
<protein>
    <submittedName>
        <fullName evidence="2">Zinc finger protein 449</fullName>
    </submittedName>
</protein>
<evidence type="ECO:0000256" key="1">
    <source>
        <dbReference type="SAM" id="MobiDB-lite"/>
    </source>
</evidence>
<sequence length="126" mass="14138">MKILFLDPIQKRRQIDRQEMLLEDLAAVGMADIAPNIHLESPPLLAMGPVPEAPVADAWIPEAEPQELSYVAARESQPFLDHGYTRPKPGPSFPAEPREEPQEKELQDCVEVKPLLDSMIGKDLFQ</sequence>
<dbReference type="EMBL" id="JACAGC010000001">
    <property type="protein sequence ID" value="KAF6391095.1"/>
    <property type="molecule type" value="Genomic_DNA"/>
</dbReference>